<evidence type="ECO:0000256" key="5">
    <source>
        <dbReference type="SAM" id="MobiDB-lite"/>
    </source>
</evidence>
<dbReference type="GO" id="GO:0022625">
    <property type="term" value="C:cytosolic large ribosomal subunit"/>
    <property type="evidence" value="ECO:0007669"/>
    <property type="project" value="TreeGrafter"/>
</dbReference>
<evidence type="ECO:0000313" key="7">
    <source>
        <dbReference type="EMBL" id="OGD34125.1"/>
    </source>
</evidence>
<dbReference type="Gene3D" id="3.100.10.10">
    <property type="match status" value="1"/>
</dbReference>
<feature type="region of interest" description="Disordered" evidence="5">
    <location>
        <begin position="1"/>
        <end position="65"/>
    </location>
</feature>
<protein>
    <recommendedName>
        <fullName evidence="4">Large ribosomal subunit protein uL15</fullName>
    </recommendedName>
</protein>
<keyword evidence="4" id="KW-0694">RNA-binding</keyword>
<keyword evidence="2 4" id="KW-0689">Ribosomal protein</keyword>
<dbReference type="GO" id="GO:0019843">
    <property type="term" value="F:rRNA binding"/>
    <property type="evidence" value="ECO:0007669"/>
    <property type="project" value="UniProtKB-UniRule"/>
</dbReference>
<accession>A0A1F5BU50</accession>
<dbReference type="InterPro" id="IPR021131">
    <property type="entry name" value="Ribosomal_uL15/eL18"/>
</dbReference>
<dbReference type="STRING" id="1797298.A2988_01445"/>
<dbReference type="InterPro" id="IPR036227">
    <property type="entry name" value="Ribosomal_uL15/eL18_sf"/>
</dbReference>
<comment type="similarity">
    <text evidence="1 4">Belongs to the universal ribosomal protein uL15 family.</text>
</comment>
<dbReference type="HAMAP" id="MF_01341">
    <property type="entry name" value="Ribosomal_uL15"/>
    <property type="match status" value="1"/>
</dbReference>
<dbReference type="PANTHER" id="PTHR12934">
    <property type="entry name" value="50S RIBOSOMAL PROTEIN L15"/>
    <property type="match status" value="1"/>
</dbReference>
<evidence type="ECO:0000256" key="4">
    <source>
        <dbReference type="HAMAP-Rule" id="MF_01341"/>
    </source>
</evidence>
<dbReference type="SUPFAM" id="SSF52080">
    <property type="entry name" value="Ribosomal proteins L15p and L18e"/>
    <property type="match status" value="1"/>
</dbReference>
<evidence type="ECO:0000259" key="6">
    <source>
        <dbReference type="Pfam" id="PF00828"/>
    </source>
</evidence>
<comment type="function">
    <text evidence="4">Binds to the 23S rRNA.</text>
</comment>
<evidence type="ECO:0000256" key="1">
    <source>
        <dbReference type="ARBA" id="ARBA00007320"/>
    </source>
</evidence>
<keyword evidence="4" id="KW-0699">rRNA-binding</keyword>
<dbReference type="InterPro" id="IPR030878">
    <property type="entry name" value="Ribosomal_uL15"/>
</dbReference>
<dbReference type="AlphaFoldDB" id="A0A1F5BU50"/>
<proteinExistence type="inferred from homology"/>
<gene>
    <name evidence="4" type="primary">rplO</name>
    <name evidence="7" type="ORF">A2988_01445</name>
</gene>
<organism evidence="7 8">
    <name type="scientific">Candidatus Azambacteria bacterium RIFCSPLOWO2_01_FULL_46_25</name>
    <dbReference type="NCBI Taxonomy" id="1797298"/>
    <lineage>
        <taxon>Bacteria</taxon>
        <taxon>Candidatus Azamiibacteriota</taxon>
    </lineage>
</organism>
<sequence>MQLDTLRPKHTTQKEKRIARGGKKGTTSGKGTKGQKSRAGHKIRPAERDMIKKLPKLRGRGTNQFKSFGVRDVPVNIRDLERAFTSGDTVTPKSLVEKGLVAKRGGAFPMVKILGMGTLTKKLTIEGCGVSASARAEIEKHKGEIVAKRLKHEHVTETS</sequence>
<dbReference type="GO" id="GO:0006412">
    <property type="term" value="P:translation"/>
    <property type="evidence" value="ECO:0007669"/>
    <property type="project" value="UniProtKB-UniRule"/>
</dbReference>
<comment type="subunit">
    <text evidence="4">Part of the 50S ribosomal subunit.</text>
</comment>
<evidence type="ECO:0000256" key="3">
    <source>
        <dbReference type="ARBA" id="ARBA00023274"/>
    </source>
</evidence>
<comment type="caution">
    <text evidence="7">The sequence shown here is derived from an EMBL/GenBank/DDBJ whole genome shotgun (WGS) entry which is preliminary data.</text>
</comment>
<evidence type="ECO:0000313" key="8">
    <source>
        <dbReference type="Proteomes" id="UP000176650"/>
    </source>
</evidence>
<feature type="domain" description="Large ribosomal subunit protein uL15/eL18" evidence="6">
    <location>
        <begin position="74"/>
        <end position="145"/>
    </location>
</feature>
<name>A0A1F5BU50_9BACT</name>
<dbReference type="InterPro" id="IPR005749">
    <property type="entry name" value="Ribosomal_uL15_bac-type"/>
</dbReference>
<keyword evidence="3 4" id="KW-0687">Ribonucleoprotein</keyword>
<dbReference type="Proteomes" id="UP000176650">
    <property type="component" value="Unassembled WGS sequence"/>
</dbReference>
<feature type="compositionally biased region" description="Basic residues" evidence="5">
    <location>
        <begin position="33"/>
        <end position="43"/>
    </location>
</feature>
<reference evidence="7 8" key="1">
    <citation type="journal article" date="2016" name="Nat. Commun.">
        <title>Thousands of microbial genomes shed light on interconnected biogeochemical processes in an aquifer system.</title>
        <authorList>
            <person name="Anantharaman K."/>
            <person name="Brown C.T."/>
            <person name="Hug L.A."/>
            <person name="Sharon I."/>
            <person name="Castelle C.J."/>
            <person name="Probst A.J."/>
            <person name="Thomas B.C."/>
            <person name="Singh A."/>
            <person name="Wilkins M.J."/>
            <person name="Karaoz U."/>
            <person name="Brodie E.L."/>
            <person name="Williams K.H."/>
            <person name="Hubbard S.S."/>
            <person name="Banfield J.F."/>
        </authorList>
    </citation>
    <scope>NUCLEOTIDE SEQUENCE [LARGE SCALE GENOMIC DNA]</scope>
</reference>
<evidence type="ECO:0000256" key="2">
    <source>
        <dbReference type="ARBA" id="ARBA00022980"/>
    </source>
</evidence>
<dbReference type="Pfam" id="PF00828">
    <property type="entry name" value="Ribosomal_L27A"/>
    <property type="match status" value="1"/>
</dbReference>
<dbReference type="EMBL" id="MEYS01000002">
    <property type="protein sequence ID" value="OGD34125.1"/>
    <property type="molecule type" value="Genomic_DNA"/>
</dbReference>
<dbReference type="PANTHER" id="PTHR12934:SF11">
    <property type="entry name" value="LARGE RIBOSOMAL SUBUNIT PROTEIN UL15M"/>
    <property type="match status" value="1"/>
</dbReference>
<dbReference type="GO" id="GO:0003735">
    <property type="term" value="F:structural constituent of ribosome"/>
    <property type="evidence" value="ECO:0007669"/>
    <property type="project" value="InterPro"/>
</dbReference>